<reference evidence="1" key="2">
    <citation type="journal article" date="2017" name="Nat. Commun.">
        <title>Single-virus genomics reveals hidden cosmopolitan and abundant viruses.</title>
        <authorList>
            <person name="Martinez-Hernandez F."/>
            <person name="Fornas O."/>
            <person name="Lluesma Gomez M."/>
            <person name="Bolduc B."/>
            <person name="de la Cruz Pena M.J."/>
            <person name="Martinez J.M."/>
            <person name="Anton J."/>
            <person name="Gasol J.M."/>
            <person name="Rosselli R."/>
            <person name="Rodriguez-Valera F."/>
            <person name="Sullivan M.B."/>
            <person name="Acinas S.G."/>
            <person name="Martinez-Garcia M."/>
        </authorList>
    </citation>
    <scope>NUCLEOTIDE SEQUENCE</scope>
</reference>
<proteinExistence type="predicted"/>
<name>A0A218MNF6_9VIRU</name>
<protein>
    <submittedName>
        <fullName evidence="1">Uncharacterized protein</fullName>
    </submittedName>
</protein>
<evidence type="ECO:0000313" key="1">
    <source>
        <dbReference type="EMBL" id="ASF00807.1"/>
    </source>
</evidence>
<reference evidence="1" key="1">
    <citation type="submission" date="2016-10" db="EMBL/GenBank/DDBJ databases">
        <authorList>
            <person name="Varghese N."/>
        </authorList>
    </citation>
    <scope>NUCLEOTIDE SEQUENCE</scope>
</reference>
<sequence length="121" mass="14722">MDYKYLAKNHISEQQTIIVRDYFETPLETHGNHLDHITHICQYYNISAPLLSEMVSHFKIYDTQTHCRECNIMRQIYEPTYNYQNQKFNWICDDCHQFIQQPFDSTFSAEQYYNEDDDCPF</sequence>
<accession>A0A218MNF6</accession>
<dbReference type="EMBL" id="KY052857">
    <property type="protein sequence ID" value="ASF00807.1"/>
    <property type="molecule type" value="Genomic_DNA"/>
</dbReference>
<organism evidence="1">
    <name type="scientific">uncultured virus</name>
    <dbReference type="NCBI Taxonomy" id="340016"/>
    <lineage>
        <taxon>Viruses</taxon>
        <taxon>environmental samples</taxon>
    </lineage>
</organism>